<evidence type="ECO:0000256" key="1">
    <source>
        <dbReference type="ARBA" id="ARBA00004429"/>
    </source>
</evidence>
<dbReference type="PANTHER" id="PTHR33362">
    <property type="entry name" value="SIALIC ACID TRAP TRANSPORTER PERMEASE PROTEIN SIAT-RELATED"/>
    <property type="match status" value="1"/>
</dbReference>
<feature type="transmembrane region" description="Helical" evidence="7">
    <location>
        <begin position="248"/>
        <end position="266"/>
    </location>
</feature>
<name>A0A160TYF8_9ZZZZ</name>
<dbReference type="GO" id="GO:0022857">
    <property type="term" value="F:transmembrane transporter activity"/>
    <property type="evidence" value="ECO:0007669"/>
    <property type="project" value="TreeGrafter"/>
</dbReference>
<dbReference type="GO" id="GO:0005886">
    <property type="term" value="C:plasma membrane"/>
    <property type="evidence" value="ECO:0007669"/>
    <property type="project" value="UniProtKB-SubCell"/>
</dbReference>
<gene>
    <name evidence="9" type="ORF">MGWOODY_XGa2242</name>
</gene>
<feature type="transmembrane region" description="Helical" evidence="7">
    <location>
        <begin position="60"/>
        <end position="79"/>
    </location>
</feature>
<evidence type="ECO:0000256" key="6">
    <source>
        <dbReference type="ARBA" id="ARBA00023136"/>
    </source>
</evidence>
<dbReference type="PANTHER" id="PTHR33362:SF5">
    <property type="entry name" value="C4-DICARBOXYLATE TRAP TRANSPORTER LARGE PERMEASE PROTEIN DCTM"/>
    <property type="match status" value="1"/>
</dbReference>
<feature type="transmembrane region" description="Helical" evidence="7">
    <location>
        <begin position="6"/>
        <end position="39"/>
    </location>
</feature>
<comment type="subcellular location">
    <subcellularLocation>
        <location evidence="1">Cell inner membrane</location>
        <topology evidence="1">Multi-pass membrane protein</topology>
    </subcellularLocation>
</comment>
<evidence type="ECO:0000256" key="2">
    <source>
        <dbReference type="ARBA" id="ARBA00022475"/>
    </source>
</evidence>
<protein>
    <recommendedName>
        <fullName evidence="8">TRAP C4-dicarboxylate transport system permease DctM subunit domain-containing protein</fullName>
    </recommendedName>
</protein>
<evidence type="ECO:0000313" key="9">
    <source>
        <dbReference type="EMBL" id="CUS55174.1"/>
    </source>
</evidence>
<feature type="transmembrane region" description="Helical" evidence="7">
    <location>
        <begin position="362"/>
        <end position="383"/>
    </location>
</feature>
<dbReference type="NCBIfam" id="TIGR00786">
    <property type="entry name" value="dctM"/>
    <property type="match status" value="1"/>
</dbReference>
<organism evidence="9">
    <name type="scientific">hydrothermal vent metagenome</name>
    <dbReference type="NCBI Taxonomy" id="652676"/>
    <lineage>
        <taxon>unclassified sequences</taxon>
        <taxon>metagenomes</taxon>
        <taxon>ecological metagenomes</taxon>
    </lineage>
</organism>
<proteinExistence type="predicted"/>
<dbReference type="InterPro" id="IPR010656">
    <property type="entry name" value="DctM"/>
</dbReference>
<keyword evidence="6 7" id="KW-0472">Membrane</keyword>
<feature type="transmembrane region" description="Helical" evidence="7">
    <location>
        <begin position="322"/>
        <end position="355"/>
    </location>
</feature>
<feature type="transmembrane region" description="Helical" evidence="7">
    <location>
        <begin position="278"/>
        <end position="302"/>
    </location>
</feature>
<keyword evidence="2" id="KW-1003">Cell membrane</keyword>
<feature type="transmembrane region" description="Helical" evidence="7">
    <location>
        <begin position="99"/>
        <end position="128"/>
    </location>
</feature>
<evidence type="ECO:0000256" key="3">
    <source>
        <dbReference type="ARBA" id="ARBA00022519"/>
    </source>
</evidence>
<sequence>MDPFVVLITVLVLLALLLGIGVWVGLSLFAVAIISLALFRSMPVEKLLAQLTYNTVTTPEMVALPMFILMAEILFHTRLSASLFKGLAPWTNKLPGRMVHVNVLGCTLFAAISGSSAATATTVGRITLSELFKRGYDKDLVIGSLAGAGTLGFLIPPSIILIIYGVLSETSILKLFIAGIVPGLILALGFMGYLAIRATLNPSLIPSEDINPTWRDRLNGLVDLGPVVFLILLVLGSMYAGFASPSEAAAVGVLGAVLVSAAQKTLSWKTIRMACLSAVRTTSMIALIVAGAVFLSVAMGFLGVPRLIAGEIAALDLSPLALILLLLVFYAILGCVLDGLSAIVMTLPITLPLILAAGFDKIWFGVFVVIVVEMAQITPPVGFNLFVIQGLTGETIGRVARAALPFFMIMFIMAILIALVPEIVMFLPDAIKLRG</sequence>
<feature type="transmembrane region" description="Helical" evidence="7">
    <location>
        <begin position="176"/>
        <end position="200"/>
    </location>
</feature>
<dbReference type="Pfam" id="PF06808">
    <property type="entry name" value="DctM"/>
    <property type="match status" value="1"/>
</dbReference>
<dbReference type="InterPro" id="IPR004681">
    <property type="entry name" value="TRAP_DctM"/>
</dbReference>
<evidence type="ECO:0000256" key="4">
    <source>
        <dbReference type="ARBA" id="ARBA00022692"/>
    </source>
</evidence>
<keyword evidence="4 7" id="KW-0812">Transmembrane</keyword>
<feature type="domain" description="TRAP C4-dicarboxylate transport system permease DctM subunit" evidence="8">
    <location>
        <begin position="11"/>
        <end position="423"/>
    </location>
</feature>
<dbReference type="PIRSF" id="PIRSF006066">
    <property type="entry name" value="HI0050"/>
    <property type="match status" value="1"/>
</dbReference>
<reference evidence="9" key="1">
    <citation type="submission" date="2015-10" db="EMBL/GenBank/DDBJ databases">
        <authorList>
            <person name="Gilbert D.G."/>
        </authorList>
    </citation>
    <scope>NUCLEOTIDE SEQUENCE</scope>
</reference>
<evidence type="ECO:0000256" key="5">
    <source>
        <dbReference type="ARBA" id="ARBA00022989"/>
    </source>
</evidence>
<dbReference type="AlphaFoldDB" id="A0A160TYF8"/>
<dbReference type="EMBL" id="CZRL01000120">
    <property type="protein sequence ID" value="CUS55174.1"/>
    <property type="molecule type" value="Genomic_DNA"/>
</dbReference>
<evidence type="ECO:0000256" key="7">
    <source>
        <dbReference type="SAM" id="Phobius"/>
    </source>
</evidence>
<accession>A0A160TYF8</accession>
<evidence type="ECO:0000259" key="8">
    <source>
        <dbReference type="Pfam" id="PF06808"/>
    </source>
</evidence>
<feature type="transmembrane region" description="Helical" evidence="7">
    <location>
        <begin position="221"/>
        <end position="242"/>
    </location>
</feature>
<feature type="transmembrane region" description="Helical" evidence="7">
    <location>
        <begin position="403"/>
        <end position="427"/>
    </location>
</feature>
<keyword evidence="3" id="KW-0997">Cell inner membrane</keyword>
<feature type="transmembrane region" description="Helical" evidence="7">
    <location>
        <begin position="140"/>
        <end position="164"/>
    </location>
</feature>
<keyword evidence="5 7" id="KW-1133">Transmembrane helix</keyword>